<dbReference type="Proteomes" id="UP000265520">
    <property type="component" value="Unassembled WGS sequence"/>
</dbReference>
<name>A0A392V7G8_9FABA</name>
<proteinExistence type="predicted"/>
<protein>
    <submittedName>
        <fullName evidence="1">Uncharacterized protein</fullName>
    </submittedName>
</protein>
<evidence type="ECO:0000313" key="1">
    <source>
        <dbReference type="EMBL" id="MCI84278.1"/>
    </source>
</evidence>
<accession>A0A392V7G8</accession>
<sequence length="23" mass="2791">MWQAMMTWRVSIVHYVARHADMA</sequence>
<dbReference type="EMBL" id="LXQA011087114">
    <property type="protein sequence ID" value="MCI84278.1"/>
    <property type="molecule type" value="Genomic_DNA"/>
</dbReference>
<dbReference type="AlphaFoldDB" id="A0A392V7G8"/>
<reference evidence="1 2" key="1">
    <citation type="journal article" date="2018" name="Front. Plant Sci.">
        <title>Red Clover (Trifolium pratense) and Zigzag Clover (T. medium) - A Picture of Genomic Similarities and Differences.</title>
        <authorList>
            <person name="Dluhosova J."/>
            <person name="Istvanek J."/>
            <person name="Nedelnik J."/>
            <person name="Repkova J."/>
        </authorList>
    </citation>
    <scope>NUCLEOTIDE SEQUENCE [LARGE SCALE GENOMIC DNA]</scope>
    <source>
        <strain evidence="2">cv. 10/8</strain>
        <tissue evidence="1">Leaf</tissue>
    </source>
</reference>
<organism evidence="1 2">
    <name type="scientific">Trifolium medium</name>
    <dbReference type="NCBI Taxonomy" id="97028"/>
    <lineage>
        <taxon>Eukaryota</taxon>
        <taxon>Viridiplantae</taxon>
        <taxon>Streptophyta</taxon>
        <taxon>Embryophyta</taxon>
        <taxon>Tracheophyta</taxon>
        <taxon>Spermatophyta</taxon>
        <taxon>Magnoliopsida</taxon>
        <taxon>eudicotyledons</taxon>
        <taxon>Gunneridae</taxon>
        <taxon>Pentapetalae</taxon>
        <taxon>rosids</taxon>
        <taxon>fabids</taxon>
        <taxon>Fabales</taxon>
        <taxon>Fabaceae</taxon>
        <taxon>Papilionoideae</taxon>
        <taxon>50 kb inversion clade</taxon>
        <taxon>NPAAA clade</taxon>
        <taxon>Hologalegina</taxon>
        <taxon>IRL clade</taxon>
        <taxon>Trifolieae</taxon>
        <taxon>Trifolium</taxon>
    </lineage>
</organism>
<keyword evidence="2" id="KW-1185">Reference proteome</keyword>
<feature type="non-terminal residue" evidence="1">
    <location>
        <position position="23"/>
    </location>
</feature>
<evidence type="ECO:0000313" key="2">
    <source>
        <dbReference type="Proteomes" id="UP000265520"/>
    </source>
</evidence>
<comment type="caution">
    <text evidence="1">The sequence shown here is derived from an EMBL/GenBank/DDBJ whole genome shotgun (WGS) entry which is preliminary data.</text>
</comment>